<organism evidence="2 3">
    <name type="scientific">Catenovulum adriaticum</name>
    <dbReference type="NCBI Taxonomy" id="2984846"/>
    <lineage>
        <taxon>Bacteria</taxon>
        <taxon>Pseudomonadati</taxon>
        <taxon>Pseudomonadota</taxon>
        <taxon>Gammaproteobacteria</taxon>
        <taxon>Alteromonadales</taxon>
        <taxon>Alteromonadaceae</taxon>
        <taxon>Catenovulum</taxon>
    </lineage>
</organism>
<evidence type="ECO:0000313" key="2">
    <source>
        <dbReference type="EMBL" id="WAJ70487.1"/>
    </source>
</evidence>
<reference evidence="2" key="1">
    <citation type="submission" date="2022-10" db="EMBL/GenBank/DDBJ databases">
        <title>Catenovulum adriacola sp. nov. isolated in the Harbour of Susak.</title>
        <authorList>
            <person name="Schoch T."/>
            <person name="Reich S.J."/>
            <person name="Stoeferle S."/>
            <person name="Flaiz M."/>
            <person name="Kazda M."/>
            <person name="Riedel C.U."/>
            <person name="Duerre P."/>
        </authorList>
    </citation>
    <scope>NUCLEOTIDE SEQUENCE</scope>
    <source>
        <strain evidence="2">TS8</strain>
    </source>
</reference>
<name>A0ABY7AMK7_9ALTE</name>
<accession>A0ABY7AMK7</accession>
<proteinExistence type="predicted"/>
<dbReference type="RefSeq" id="WP_268074838.1">
    <property type="nucleotide sequence ID" value="NZ_CP109965.1"/>
</dbReference>
<evidence type="ECO:0000256" key="1">
    <source>
        <dbReference type="SAM" id="SignalP"/>
    </source>
</evidence>
<keyword evidence="3" id="KW-1185">Reference proteome</keyword>
<protein>
    <submittedName>
        <fullName evidence="2">DUF3465 domain-containing protein</fullName>
    </submittedName>
</protein>
<keyword evidence="1" id="KW-0732">Signal</keyword>
<evidence type="ECO:0000313" key="3">
    <source>
        <dbReference type="Proteomes" id="UP001163726"/>
    </source>
</evidence>
<feature type="chain" id="PRO_5047469926" evidence="1">
    <location>
        <begin position="24"/>
        <end position="131"/>
    </location>
</feature>
<gene>
    <name evidence="2" type="ORF">OLW01_01320</name>
</gene>
<dbReference type="Pfam" id="PF11948">
    <property type="entry name" value="DUF3465"/>
    <property type="match status" value="1"/>
</dbReference>
<sequence>MSKFFKSLFIVFVLLQAINLAQAASVKSAYENHQSDVQVKGSGTVIRILKDDNQGSRHQKFILKMLSGQTILIAHNIDLAGRIDSIAKGDSVEFYGEYEWNQKGGVVHWTHHDPAGRHVGGWLKHNGKMYQ</sequence>
<feature type="signal peptide" evidence="1">
    <location>
        <begin position="1"/>
        <end position="23"/>
    </location>
</feature>
<dbReference type="Proteomes" id="UP001163726">
    <property type="component" value="Chromosome"/>
</dbReference>
<dbReference type="InterPro" id="IPR021856">
    <property type="entry name" value="DUF3465"/>
</dbReference>
<dbReference type="EMBL" id="CP109965">
    <property type="protein sequence ID" value="WAJ70487.1"/>
    <property type="molecule type" value="Genomic_DNA"/>
</dbReference>